<feature type="domain" description="Multidrug resistance protein MdtA-like alpha-helical hairpin" evidence="5">
    <location>
        <begin position="99"/>
        <end position="168"/>
    </location>
</feature>
<evidence type="ECO:0000256" key="4">
    <source>
        <dbReference type="SAM" id="SignalP"/>
    </source>
</evidence>
<dbReference type="Pfam" id="PF25967">
    <property type="entry name" value="RND-MFP_C"/>
    <property type="match status" value="1"/>
</dbReference>
<evidence type="ECO:0000313" key="9">
    <source>
        <dbReference type="EMBL" id="ADN76984.1"/>
    </source>
</evidence>
<dbReference type="AlphaFoldDB" id="E1SRR3"/>
<dbReference type="GO" id="GO:0022857">
    <property type="term" value="F:transmembrane transporter activity"/>
    <property type="evidence" value="ECO:0007669"/>
    <property type="project" value="InterPro"/>
</dbReference>
<dbReference type="PROSITE" id="PS51257">
    <property type="entry name" value="PROKAR_LIPOPROTEIN"/>
    <property type="match status" value="1"/>
</dbReference>
<dbReference type="eggNOG" id="COG0845">
    <property type="taxonomic scope" value="Bacteria"/>
</dbReference>
<feature type="coiled-coil region" evidence="3">
    <location>
        <begin position="137"/>
        <end position="164"/>
    </location>
</feature>
<evidence type="ECO:0000259" key="8">
    <source>
        <dbReference type="Pfam" id="PF25967"/>
    </source>
</evidence>
<evidence type="ECO:0000259" key="5">
    <source>
        <dbReference type="Pfam" id="PF25876"/>
    </source>
</evidence>
<dbReference type="STRING" id="550540.Fbal_2782"/>
<dbReference type="InterPro" id="IPR058624">
    <property type="entry name" value="MdtA-like_HH"/>
</dbReference>
<accession>E1SRR3</accession>
<dbReference type="KEGG" id="fbl:Fbal_2782"/>
<keyword evidence="4" id="KW-0732">Signal</keyword>
<sequence length="367" mass="39103">MKFVSKRCLALLLPFGLLGCEQASTPTALPPPSVQVTAATMQDYQPVRLFSGRIEAIEDIRISAQVSGYLTQRLVSDGQRVTAGTPLFEIDPRPYRAALSAAKATLAEALASRDIAQVNLTRNKELLGRGSVSESDIDNLSASLAMAEARVLQAQAALEKAELDLSHTTIVAPIDGQVGAAMAAVGDLVGSQSGPLMTLVQQDPIRTSFRISERERLAMVVNGLMDDDTVEVSLNLGQGKNYQQPGTISFFDNRIDLATGTLALHADFANPEGVLLPGQFVQVQVRPQQALNGVVIPNRAVQNDQQGSFVMVVAADNTVERRAIEPGSRLGQEIVVLEGLESGERVVTSGLHRVRSGGQVSIVGDDV</sequence>
<evidence type="ECO:0000256" key="2">
    <source>
        <dbReference type="ARBA" id="ARBA00009477"/>
    </source>
</evidence>
<dbReference type="Pfam" id="PF25917">
    <property type="entry name" value="BSH_RND"/>
    <property type="match status" value="1"/>
</dbReference>
<comment type="similarity">
    <text evidence="2">Belongs to the membrane fusion protein (MFP) (TC 8.A.1) family.</text>
</comment>
<dbReference type="InterPro" id="IPR058626">
    <property type="entry name" value="MdtA-like_b-barrel"/>
</dbReference>
<evidence type="ECO:0000259" key="6">
    <source>
        <dbReference type="Pfam" id="PF25917"/>
    </source>
</evidence>
<evidence type="ECO:0000256" key="1">
    <source>
        <dbReference type="ARBA" id="ARBA00004519"/>
    </source>
</evidence>
<evidence type="ECO:0000313" key="10">
    <source>
        <dbReference type="Proteomes" id="UP000006683"/>
    </source>
</evidence>
<dbReference type="FunFam" id="2.40.420.20:FF:000001">
    <property type="entry name" value="Efflux RND transporter periplasmic adaptor subunit"/>
    <property type="match status" value="1"/>
</dbReference>
<dbReference type="GeneID" id="67183003"/>
<dbReference type="Gene3D" id="1.10.287.470">
    <property type="entry name" value="Helix hairpin bin"/>
    <property type="match status" value="1"/>
</dbReference>
<dbReference type="InterPro" id="IPR058627">
    <property type="entry name" value="MdtA-like_C"/>
</dbReference>
<dbReference type="InterPro" id="IPR058625">
    <property type="entry name" value="MdtA-like_BSH"/>
</dbReference>
<comment type="subcellular location">
    <subcellularLocation>
        <location evidence="1">Cell inner membrane</location>
        <topology evidence="1">Lipid-anchor</topology>
    </subcellularLocation>
</comment>
<dbReference type="GO" id="GO:0005886">
    <property type="term" value="C:plasma membrane"/>
    <property type="evidence" value="ECO:0007669"/>
    <property type="project" value="UniProtKB-SubCell"/>
</dbReference>
<organism evidence="9 10">
    <name type="scientific">Ferrimonas balearica (strain DSM 9799 / CCM 4581 / KCTC 23876 / PAT)</name>
    <dbReference type="NCBI Taxonomy" id="550540"/>
    <lineage>
        <taxon>Bacteria</taxon>
        <taxon>Pseudomonadati</taxon>
        <taxon>Pseudomonadota</taxon>
        <taxon>Gammaproteobacteria</taxon>
        <taxon>Alteromonadales</taxon>
        <taxon>Ferrimonadaceae</taxon>
        <taxon>Ferrimonas</taxon>
    </lineage>
</organism>
<dbReference type="HOGENOM" id="CLU_018816_2_0_6"/>
<name>E1SRR3_FERBD</name>
<dbReference type="Gene3D" id="2.40.30.170">
    <property type="match status" value="1"/>
</dbReference>
<evidence type="ECO:0000256" key="3">
    <source>
        <dbReference type="SAM" id="Coils"/>
    </source>
</evidence>
<dbReference type="InterPro" id="IPR006143">
    <property type="entry name" value="RND_pump_MFP"/>
</dbReference>
<dbReference type="Proteomes" id="UP000006683">
    <property type="component" value="Chromosome"/>
</dbReference>
<feature type="signal peptide" evidence="4">
    <location>
        <begin position="1"/>
        <end position="23"/>
    </location>
</feature>
<dbReference type="GO" id="GO:0046677">
    <property type="term" value="P:response to antibiotic"/>
    <property type="evidence" value="ECO:0007669"/>
    <property type="project" value="TreeGrafter"/>
</dbReference>
<feature type="domain" description="Multidrug resistance protein MdtA-like barrel-sandwich hybrid" evidence="6">
    <location>
        <begin position="60"/>
        <end position="192"/>
    </location>
</feature>
<dbReference type="Gene3D" id="2.40.50.100">
    <property type="match status" value="1"/>
</dbReference>
<proteinExistence type="inferred from homology"/>
<feature type="domain" description="Multidrug resistance protein MdtA-like beta-barrel" evidence="7">
    <location>
        <begin position="204"/>
        <end position="286"/>
    </location>
</feature>
<protein>
    <submittedName>
        <fullName evidence="9">Efflux transporter, RND family, MFP subunit</fullName>
    </submittedName>
</protein>
<dbReference type="Pfam" id="PF25944">
    <property type="entry name" value="Beta-barrel_RND"/>
    <property type="match status" value="1"/>
</dbReference>
<dbReference type="NCBIfam" id="TIGR01730">
    <property type="entry name" value="RND_mfp"/>
    <property type="match status" value="1"/>
</dbReference>
<dbReference type="Gene3D" id="2.40.420.20">
    <property type="match status" value="1"/>
</dbReference>
<feature type="chain" id="PRO_5003151058" evidence="4">
    <location>
        <begin position="24"/>
        <end position="367"/>
    </location>
</feature>
<reference evidence="9 10" key="1">
    <citation type="journal article" date="2010" name="Stand. Genomic Sci.">
        <title>Complete genome sequence of Ferrimonas balearica type strain (PAT).</title>
        <authorList>
            <person name="Nolan M."/>
            <person name="Sikorski J."/>
            <person name="Davenport K."/>
            <person name="Lucas S."/>
            <person name="Glavina Del Rio T."/>
            <person name="Tice H."/>
            <person name="Cheng J."/>
            <person name="Goodwin L."/>
            <person name="Pitluck S."/>
            <person name="Liolios K."/>
            <person name="Ivanova N."/>
            <person name="Mavromatis K."/>
            <person name="Ovchinnikova G."/>
            <person name="Pati A."/>
            <person name="Chen A."/>
            <person name="Palaniappan K."/>
            <person name="Land M."/>
            <person name="Hauser L."/>
            <person name="Chang Y."/>
            <person name="Jeffries C."/>
            <person name="Tapia R."/>
            <person name="Brettin T."/>
            <person name="Detter J."/>
            <person name="Han C."/>
            <person name="Yasawong M."/>
            <person name="Rohde M."/>
            <person name="Tindall B."/>
            <person name="Goker M."/>
            <person name="Woyke T."/>
            <person name="Bristow J."/>
            <person name="Eisen J."/>
            <person name="Markowitz V."/>
            <person name="Hugenholtz P."/>
            <person name="Kyrpides N."/>
            <person name="Klenk H."/>
            <person name="Lapidus A."/>
        </authorList>
    </citation>
    <scope>NUCLEOTIDE SEQUENCE [LARGE SCALE GENOMIC DNA]</scope>
    <source>
        <strain evidence="10">DSM 9799 / CCM 4581 / KCTC 23876 / PAT</strain>
    </source>
</reference>
<keyword evidence="10" id="KW-1185">Reference proteome</keyword>
<evidence type="ECO:0000259" key="7">
    <source>
        <dbReference type="Pfam" id="PF25944"/>
    </source>
</evidence>
<keyword evidence="3" id="KW-0175">Coiled coil</keyword>
<feature type="domain" description="Multidrug resistance protein MdtA-like C-terminal permuted SH3" evidence="8">
    <location>
        <begin position="292"/>
        <end position="353"/>
    </location>
</feature>
<dbReference type="PANTHER" id="PTHR30158">
    <property type="entry name" value="ACRA/E-RELATED COMPONENT OF DRUG EFFLUX TRANSPORTER"/>
    <property type="match status" value="1"/>
</dbReference>
<dbReference type="Pfam" id="PF25876">
    <property type="entry name" value="HH_MFP_RND"/>
    <property type="match status" value="1"/>
</dbReference>
<dbReference type="RefSeq" id="WP_013346290.1">
    <property type="nucleotide sequence ID" value="NC_014541.1"/>
</dbReference>
<gene>
    <name evidence="9" type="ordered locus">Fbal_2782</name>
</gene>
<dbReference type="SUPFAM" id="SSF111369">
    <property type="entry name" value="HlyD-like secretion proteins"/>
    <property type="match status" value="1"/>
</dbReference>
<dbReference type="OrthoDB" id="9800613at2"/>
<dbReference type="EMBL" id="CP002209">
    <property type="protein sequence ID" value="ADN76984.1"/>
    <property type="molecule type" value="Genomic_DNA"/>
</dbReference>